<sequence length="184" mass="20261">MNRLGSSPSRRALGIGAGLSKSEAELDAAMQVFELLVPPISENQQKIRQGAHMQPGGEGAAVTDHDSGPAAARAFSALAQRVVWHVREYQWLFGRLGTTWTGSRDRQKTCNAVWRKTPVYLVRRIVYGKLLKTDDMPFVGGTFTEVRHGMLLGTEKAVRDATSSDEAKRVNLSLVMPVVGMLRR</sequence>
<keyword evidence="2" id="KW-1185">Reference proteome</keyword>
<dbReference type="AlphaFoldDB" id="A0A5C3MPR8"/>
<accession>A0A5C3MPR8</accession>
<name>A0A5C3MPR8_9AGAM</name>
<reference evidence="1 2" key="1">
    <citation type="journal article" date="2019" name="Nat. Ecol. Evol.">
        <title>Megaphylogeny resolves global patterns of mushroom evolution.</title>
        <authorList>
            <person name="Varga T."/>
            <person name="Krizsan K."/>
            <person name="Foldi C."/>
            <person name="Dima B."/>
            <person name="Sanchez-Garcia M."/>
            <person name="Sanchez-Ramirez S."/>
            <person name="Szollosi G.J."/>
            <person name="Szarkandi J.G."/>
            <person name="Papp V."/>
            <person name="Albert L."/>
            <person name="Andreopoulos W."/>
            <person name="Angelini C."/>
            <person name="Antonin V."/>
            <person name="Barry K.W."/>
            <person name="Bougher N.L."/>
            <person name="Buchanan P."/>
            <person name="Buyck B."/>
            <person name="Bense V."/>
            <person name="Catcheside P."/>
            <person name="Chovatia M."/>
            <person name="Cooper J."/>
            <person name="Damon W."/>
            <person name="Desjardin D."/>
            <person name="Finy P."/>
            <person name="Geml J."/>
            <person name="Haridas S."/>
            <person name="Hughes K."/>
            <person name="Justo A."/>
            <person name="Karasinski D."/>
            <person name="Kautmanova I."/>
            <person name="Kiss B."/>
            <person name="Kocsube S."/>
            <person name="Kotiranta H."/>
            <person name="LaButti K.M."/>
            <person name="Lechner B.E."/>
            <person name="Liimatainen K."/>
            <person name="Lipzen A."/>
            <person name="Lukacs Z."/>
            <person name="Mihaltcheva S."/>
            <person name="Morgado L.N."/>
            <person name="Niskanen T."/>
            <person name="Noordeloos M.E."/>
            <person name="Ohm R.A."/>
            <person name="Ortiz-Santana B."/>
            <person name="Ovrebo C."/>
            <person name="Racz N."/>
            <person name="Riley R."/>
            <person name="Savchenko A."/>
            <person name="Shiryaev A."/>
            <person name="Soop K."/>
            <person name="Spirin V."/>
            <person name="Szebenyi C."/>
            <person name="Tomsovsky M."/>
            <person name="Tulloss R.E."/>
            <person name="Uehling J."/>
            <person name="Grigoriev I.V."/>
            <person name="Vagvolgyi C."/>
            <person name="Papp T."/>
            <person name="Martin F.M."/>
            <person name="Miettinen O."/>
            <person name="Hibbett D.S."/>
            <person name="Nagy L.G."/>
        </authorList>
    </citation>
    <scope>NUCLEOTIDE SEQUENCE [LARGE SCALE GENOMIC DNA]</scope>
    <source>
        <strain evidence="1 2">OMC1185</strain>
    </source>
</reference>
<proteinExistence type="predicted"/>
<dbReference type="Proteomes" id="UP000305948">
    <property type="component" value="Unassembled WGS sequence"/>
</dbReference>
<protein>
    <submittedName>
        <fullName evidence="1">Uncharacterized protein</fullName>
    </submittedName>
</protein>
<organism evidence="1 2">
    <name type="scientific">Heliocybe sulcata</name>
    <dbReference type="NCBI Taxonomy" id="5364"/>
    <lineage>
        <taxon>Eukaryota</taxon>
        <taxon>Fungi</taxon>
        <taxon>Dikarya</taxon>
        <taxon>Basidiomycota</taxon>
        <taxon>Agaricomycotina</taxon>
        <taxon>Agaricomycetes</taxon>
        <taxon>Gloeophyllales</taxon>
        <taxon>Gloeophyllaceae</taxon>
        <taxon>Heliocybe</taxon>
    </lineage>
</organism>
<dbReference type="EMBL" id="ML213534">
    <property type="protein sequence ID" value="TFK46038.1"/>
    <property type="molecule type" value="Genomic_DNA"/>
</dbReference>
<evidence type="ECO:0000313" key="1">
    <source>
        <dbReference type="EMBL" id="TFK46038.1"/>
    </source>
</evidence>
<evidence type="ECO:0000313" key="2">
    <source>
        <dbReference type="Proteomes" id="UP000305948"/>
    </source>
</evidence>
<gene>
    <name evidence="1" type="ORF">OE88DRAFT_1648906</name>
</gene>